<name>A0A8J2PL09_9HEXA</name>
<dbReference type="Pfam" id="PF00089">
    <property type="entry name" value="Trypsin"/>
    <property type="match status" value="1"/>
</dbReference>
<organism evidence="2 3">
    <name type="scientific">Allacma fusca</name>
    <dbReference type="NCBI Taxonomy" id="39272"/>
    <lineage>
        <taxon>Eukaryota</taxon>
        <taxon>Metazoa</taxon>
        <taxon>Ecdysozoa</taxon>
        <taxon>Arthropoda</taxon>
        <taxon>Hexapoda</taxon>
        <taxon>Collembola</taxon>
        <taxon>Symphypleona</taxon>
        <taxon>Sminthuridae</taxon>
        <taxon>Allacma</taxon>
    </lineage>
</organism>
<evidence type="ECO:0000313" key="3">
    <source>
        <dbReference type="Proteomes" id="UP000708208"/>
    </source>
</evidence>
<protein>
    <recommendedName>
        <fullName evidence="1">Peptidase S1 domain-containing protein</fullName>
    </recommendedName>
</protein>
<keyword evidence="3" id="KW-1185">Reference proteome</keyword>
<accession>A0A8J2PL09</accession>
<dbReference type="GO" id="GO:0004252">
    <property type="term" value="F:serine-type endopeptidase activity"/>
    <property type="evidence" value="ECO:0007669"/>
    <property type="project" value="InterPro"/>
</dbReference>
<gene>
    <name evidence="2" type="ORF">AFUS01_LOCUS37462</name>
</gene>
<dbReference type="EMBL" id="CAJVCH010543715">
    <property type="protein sequence ID" value="CAG7827474.1"/>
    <property type="molecule type" value="Genomic_DNA"/>
</dbReference>
<comment type="caution">
    <text evidence="2">The sequence shown here is derived from an EMBL/GenBank/DDBJ whole genome shotgun (WGS) entry which is preliminary data.</text>
</comment>
<proteinExistence type="predicted"/>
<dbReference type="InterPro" id="IPR001254">
    <property type="entry name" value="Trypsin_dom"/>
</dbReference>
<dbReference type="AlphaFoldDB" id="A0A8J2PL09"/>
<dbReference type="GO" id="GO:0006508">
    <property type="term" value="P:proteolysis"/>
    <property type="evidence" value="ECO:0007669"/>
    <property type="project" value="InterPro"/>
</dbReference>
<feature type="domain" description="Peptidase S1" evidence="1">
    <location>
        <begin position="14"/>
        <end position="111"/>
    </location>
</feature>
<evidence type="ECO:0000313" key="2">
    <source>
        <dbReference type="EMBL" id="CAG7827474.1"/>
    </source>
</evidence>
<sequence>MASPLLQEYGPAEFPDDCMAAAWGRNKKGTYQDVLHESKANVRKCTNETLKGCLFTKTTESVYCYGDGGAVLVCSKNSKAYVRGILVYSADCSTGSSNYYIDFNRPDFIEWVEAEYMKHKELCRPECC</sequence>
<dbReference type="Proteomes" id="UP000708208">
    <property type="component" value="Unassembled WGS sequence"/>
</dbReference>
<reference evidence="2" key="1">
    <citation type="submission" date="2021-06" db="EMBL/GenBank/DDBJ databases">
        <authorList>
            <person name="Hodson N. C."/>
            <person name="Mongue J. A."/>
            <person name="Jaron S. K."/>
        </authorList>
    </citation>
    <scope>NUCLEOTIDE SEQUENCE</scope>
</reference>
<evidence type="ECO:0000259" key="1">
    <source>
        <dbReference type="Pfam" id="PF00089"/>
    </source>
</evidence>